<sequence length="75" mass="8346">MQARFSRVRELAAVIVDEGGTPMLQVVRVDNTHSLLVEVAYREGDWWLACPGKPAFARASDLDAAARIIWRAMCS</sequence>
<evidence type="ECO:0000313" key="2">
    <source>
        <dbReference type="Proteomes" id="UP001049518"/>
    </source>
</evidence>
<proteinExistence type="predicted"/>
<evidence type="ECO:0000313" key="1">
    <source>
        <dbReference type="EMBL" id="QXJ22268.1"/>
    </source>
</evidence>
<reference evidence="1" key="1">
    <citation type="submission" date="2020-07" db="EMBL/GenBank/DDBJ databases">
        <authorList>
            <person name="Tarantini F.S."/>
            <person name="Hong K.W."/>
            <person name="Chan K.G."/>
        </authorList>
    </citation>
    <scope>NUCLEOTIDE SEQUENCE</scope>
    <source>
        <strain evidence="1">32-07</strain>
    </source>
</reference>
<name>A0ABX8QZQ2_9ACTN</name>
<dbReference type="EMBL" id="CP059572">
    <property type="protein sequence ID" value="QXJ22268.1"/>
    <property type="molecule type" value="Genomic_DNA"/>
</dbReference>
<organism evidence="1 2">
    <name type="scientific">Actinomadura graeca</name>
    <dbReference type="NCBI Taxonomy" id="2750812"/>
    <lineage>
        <taxon>Bacteria</taxon>
        <taxon>Bacillati</taxon>
        <taxon>Actinomycetota</taxon>
        <taxon>Actinomycetes</taxon>
        <taxon>Streptosporangiales</taxon>
        <taxon>Thermomonosporaceae</taxon>
        <taxon>Actinomadura</taxon>
    </lineage>
</organism>
<dbReference type="Proteomes" id="UP001049518">
    <property type="component" value="Chromosome"/>
</dbReference>
<keyword evidence="2" id="KW-1185">Reference proteome</keyword>
<protein>
    <submittedName>
        <fullName evidence="1">Uncharacterized protein</fullName>
    </submittedName>
</protein>
<accession>A0ABX8QZQ2</accession>
<gene>
    <name evidence="1" type="ORF">AGRA3207_003245</name>
</gene>
<dbReference type="RefSeq" id="WP_231335488.1">
    <property type="nucleotide sequence ID" value="NZ_CP059572.1"/>
</dbReference>